<dbReference type="PANTHER" id="PTHR40516:SF1">
    <property type="entry name" value="ANTITOXIN CHPS-RELATED"/>
    <property type="match status" value="1"/>
</dbReference>
<dbReference type="EMBL" id="JAUMKJ010000021">
    <property type="protein sequence ID" value="MDO3678889.1"/>
    <property type="molecule type" value="Genomic_DNA"/>
</dbReference>
<dbReference type="Gene3D" id="2.10.260.10">
    <property type="match status" value="1"/>
</dbReference>
<accession>A0ABT8VD28</accession>
<evidence type="ECO:0000259" key="1">
    <source>
        <dbReference type="SMART" id="SM00966"/>
    </source>
</evidence>
<dbReference type="InterPro" id="IPR007159">
    <property type="entry name" value="SpoVT-AbrB_dom"/>
</dbReference>
<keyword evidence="2" id="KW-0238">DNA-binding</keyword>
<comment type="caution">
    <text evidence="2">The sequence shown here is derived from an EMBL/GenBank/DDBJ whole genome shotgun (WGS) entry which is preliminary data.</text>
</comment>
<proteinExistence type="predicted"/>
<organism evidence="2 3">
    <name type="scientific">Paenibacillus ehimensis</name>
    <dbReference type="NCBI Taxonomy" id="79264"/>
    <lineage>
        <taxon>Bacteria</taxon>
        <taxon>Bacillati</taxon>
        <taxon>Bacillota</taxon>
        <taxon>Bacilli</taxon>
        <taxon>Bacillales</taxon>
        <taxon>Paenibacillaceae</taxon>
        <taxon>Paenibacillus</taxon>
    </lineage>
</organism>
<dbReference type="Proteomes" id="UP001168883">
    <property type="component" value="Unassembled WGS sequence"/>
</dbReference>
<dbReference type="InterPro" id="IPR037914">
    <property type="entry name" value="SpoVT-AbrB_sf"/>
</dbReference>
<dbReference type="SUPFAM" id="SSF89447">
    <property type="entry name" value="AbrB/MazE/MraZ-like"/>
    <property type="match status" value="1"/>
</dbReference>
<evidence type="ECO:0000313" key="2">
    <source>
        <dbReference type="EMBL" id="MDO3678889.1"/>
    </source>
</evidence>
<feature type="domain" description="SpoVT-AbrB" evidence="1">
    <location>
        <begin position="5"/>
        <end position="50"/>
    </location>
</feature>
<name>A0ABT8VD28_9BACL</name>
<dbReference type="InterPro" id="IPR039052">
    <property type="entry name" value="Antitox_PemI-like"/>
</dbReference>
<reference evidence="2" key="1">
    <citation type="submission" date="2023-07" db="EMBL/GenBank/DDBJ databases">
        <authorList>
            <person name="Aktuganov G."/>
            <person name="Boyko T."/>
            <person name="Delegan Y."/>
            <person name="Galimzianova N."/>
            <person name="Gilvanova E."/>
            <person name="Korobov V."/>
            <person name="Kuzmina L."/>
            <person name="Melentiev A."/>
            <person name="Milman P."/>
            <person name="Ryabova A."/>
            <person name="Stupak E."/>
            <person name="Yasakov T."/>
            <person name="Zharikova N."/>
            <person name="Zhurenko E."/>
        </authorList>
    </citation>
    <scope>NUCLEOTIDE SEQUENCE</scope>
    <source>
        <strain evidence="2">IB-739</strain>
    </source>
</reference>
<keyword evidence="3" id="KW-1185">Reference proteome</keyword>
<dbReference type="GO" id="GO:0003677">
    <property type="term" value="F:DNA binding"/>
    <property type="evidence" value="ECO:0007669"/>
    <property type="project" value="UniProtKB-KW"/>
</dbReference>
<protein>
    <submittedName>
        <fullName evidence="2">AbrB/MazE/SpoVT family DNA-binding domain-containing protein</fullName>
    </submittedName>
</protein>
<gene>
    <name evidence="2" type="ORF">Q3C12_17925</name>
</gene>
<sequence length="76" mass="8478">MFRVQKWSNSLGIRIPKSFALKLGLKEGSKVNLDVADGHFVITPKSTTLEELLLKVTPENLPKEVSTGEPQGRESW</sequence>
<dbReference type="PANTHER" id="PTHR40516">
    <property type="entry name" value="ANTITOXIN CHPS-RELATED"/>
    <property type="match status" value="1"/>
</dbReference>
<dbReference type="SMART" id="SM00966">
    <property type="entry name" value="SpoVT_AbrB"/>
    <property type="match status" value="1"/>
</dbReference>
<dbReference type="Pfam" id="PF04014">
    <property type="entry name" value="MazE_antitoxin"/>
    <property type="match status" value="1"/>
</dbReference>
<evidence type="ECO:0000313" key="3">
    <source>
        <dbReference type="Proteomes" id="UP001168883"/>
    </source>
</evidence>